<comment type="caution">
    <text evidence="2">The sequence shown here is derived from an EMBL/GenBank/DDBJ whole genome shotgun (WGS) entry which is preliminary data.</text>
</comment>
<dbReference type="Proteomes" id="UP000765509">
    <property type="component" value="Unassembled WGS sequence"/>
</dbReference>
<reference evidence="2" key="1">
    <citation type="submission" date="2021-03" db="EMBL/GenBank/DDBJ databases">
        <title>Draft genome sequence of rust myrtle Austropuccinia psidii MF-1, a brazilian biotype.</title>
        <authorList>
            <person name="Quecine M.C."/>
            <person name="Pachon D.M.R."/>
            <person name="Bonatelli M.L."/>
            <person name="Correr F.H."/>
            <person name="Franceschini L.M."/>
            <person name="Leite T.F."/>
            <person name="Margarido G.R.A."/>
            <person name="Almeida C.A."/>
            <person name="Ferrarezi J.A."/>
            <person name="Labate C.A."/>
        </authorList>
    </citation>
    <scope>NUCLEOTIDE SEQUENCE</scope>
    <source>
        <strain evidence="2">MF-1</strain>
    </source>
</reference>
<dbReference type="EMBL" id="AVOT02000803">
    <property type="protein sequence ID" value="MBW0464531.1"/>
    <property type="molecule type" value="Genomic_DNA"/>
</dbReference>
<sequence>MVHIKIHKKCGGELEHAIISRCIEPWSTEEDIVTRTKICRRWQKTNTQSPNKAFINKYKPRKPSKPNAPNTNEKTNAINVVVLDTKLIIASKRQEEMILWKKNTKMRKQMNLIPEKTLNSEKILKVMELDIIINAYSNNIDLIYEVLDMNSSLPQVGTTDTSLKNILDAKLCGRKPVKGMRYTTGKASESVIMVENQEAKFNLDTGPYCKFVGKSYLTTIIQNWEEKLIPIQGVKFSSASESMKALGIIDLTWIFPHPSQFIRINVEFLELDNCTSNHLIIGTA</sequence>
<evidence type="ECO:0000313" key="3">
    <source>
        <dbReference type="Proteomes" id="UP000765509"/>
    </source>
</evidence>
<gene>
    <name evidence="2" type="ORF">O181_004246</name>
</gene>
<name>A0A9Q3GEV0_9BASI</name>
<protein>
    <submittedName>
        <fullName evidence="2">Uncharacterized protein</fullName>
    </submittedName>
</protein>
<proteinExistence type="predicted"/>
<keyword evidence="3" id="KW-1185">Reference proteome</keyword>
<dbReference type="AlphaFoldDB" id="A0A9Q3GEV0"/>
<evidence type="ECO:0000313" key="2">
    <source>
        <dbReference type="EMBL" id="MBW0464531.1"/>
    </source>
</evidence>
<accession>A0A9Q3GEV0</accession>
<feature type="region of interest" description="Disordered" evidence="1">
    <location>
        <begin position="50"/>
        <end position="73"/>
    </location>
</feature>
<evidence type="ECO:0000256" key="1">
    <source>
        <dbReference type="SAM" id="MobiDB-lite"/>
    </source>
</evidence>
<organism evidence="2 3">
    <name type="scientific">Austropuccinia psidii MF-1</name>
    <dbReference type="NCBI Taxonomy" id="1389203"/>
    <lineage>
        <taxon>Eukaryota</taxon>
        <taxon>Fungi</taxon>
        <taxon>Dikarya</taxon>
        <taxon>Basidiomycota</taxon>
        <taxon>Pucciniomycotina</taxon>
        <taxon>Pucciniomycetes</taxon>
        <taxon>Pucciniales</taxon>
        <taxon>Sphaerophragmiaceae</taxon>
        <taxon>Austropuccinia</taxon>
    </lineage>
</organism>